<name>A0A151PCX5_ALLMI</name>
<reference evidence="1 2" key="1">
    <citation type="journal article" date="2012" name="Genome Biol.">
        <title>Sequencing three crocodilian genomes to illuminate the evolution of archosaurs and amniotes.</title>
        <authorList>
            <person name="St John J.A."/>
            <person name="Braun E.L."/>
            <person name="Isberg S.R."/>
            <person name="Miles L.G."/>
            <person name="Chong A.Y."/>
            <person name="Gongora J."/>
            <person name="Dalzell P."/>
            <person name="Moran C."/>
            <person name="Bed'hom B."/>
            <person name="Abzhanov A."/>
            <person name="Burgess S.C."/>
            <person name="Cooksey A.M."/>
            <person name="Castoe T.A."/>
            <person name="Crawford N.G."/>
            <person name="Densmore L.D."/>
            <person name="Drew J.C."/>
            <person name="Edwards S.V."/>
            <person name="Faircloth B.C."/>
            <person name="Fujita M.K."/>
            <person name="Greenwold M.J."/>
            <person name="Hoffmann F.G."/>
            <person name="Howard J.M."/>
            <person name="Iguchi T."/>
            <person name="Janes D.E."/>
            <person name="Khan S.Y."/>
            <person name="Kohno S."/>
            <person name="de Koning A.J."/>
            <person name="Lance S.L."/>
            <person name="McCarthy F.M."/>
            <person name="McCormack J.E."/>
            <person name="Merchant M.E."/>
            <person name="Peterson D.G."/>
            <person name="Pollock D.D."/>
            <person name="Pourmand N."/>
            <person name="Raney B.J."/>
            <person name="Roessler K.A."/>
            <person name="Sanford J.R."/>
            <person name="Sawyer R.H."/>
            <person name="Schmidt C.J."/>
            <person name="Triplett E.W."/>
            <person name="Tuberville T.D."/>
            <person name="Venegas-Anaya M."/>
            <person name="Howard J.T."/>
            <person name="Jarvis E.D."/>
            <person name="Guillette L.J.Jr."/>
            <person name="Glenn T.C."/>
            <person name="Green R.E."/>
            <person name="Ray D.A."/>
        </authorList>
    </citation>
    <scope>NUCLEOTIDE SEQUENCE [LARGE SCALE GENOMIC DNA]</scope>
    <source>
        <strain evidence="1">KSC_2009_1</strain>
    </source>
</reference>
<evidence type="ECO:0000313" key="2">
    <source>
        <dbReference type="Proteomes" id="UP000050525"/>
    </source>
</evidence>
<sequence length="123" mass="13313">MPHRLALDHEGGVHNMALLPAINVQGGALGDIEAQAHPPSCLSCHVQHLLQLGGGAGEEDKVISVGQDAQLLDIQLEPTGPAHCNPKEQFHGQVKNDGSEWAALSHSKNRYYTETTVKQIEFY</sequence>
<organism evidence="1 2">
    <name type="scientific">Alligator mississippiensis</name>
    <name type="common">American alligator</name>
    <dbReference type="NCBI Taxonomy" id="8496"/>
    <lineage>
        <taxon>Eukaryota</taxon>
        <taxon>Metazoa</taxon>
        <taxon>Chordata</taxon>
        <taxon>Craniata</taxon>
        <taxon>Vertebrata</taxon>
        <taxon>Euteleostomi</taxon>
        <taxon>Archelosauria</taxon>
        <taxon>Archosauria</taxon>
        <taxon>Crocodylia</taxon>
        <taxon>Alligatoridae</taxon>
        <taxon>Alligatorinae</taxon>
        <taxon>Alligator</taxon>
    </lineage>
</organism>
<protein>
    <submittedName>
        <fullName evidence="1">Uncharacterized protein</fullName>
    </submittedName>
</protein>
<keyword evidence="2" id="KW-1185">Reference proteome</keyword>
<accession>A0A151PCX5</accession>
<gene>
    <name evidence="1" type="ORF">Y1Q_0014470</name>
</gene>
<dbReference type="AlphaFoldDB" id="A0A151PCX5"/>
<dbReference type="Proteomes" id="UP000050525">
    <property type="component" value="Unassembled WGS sequence"/>
</dbReference>
<proteinExistence type="predicted"/>
<evidence type="ECO:0000313" key="1">
    <source>
        <dbReference type="EMBL" id="KYO46893.1"/>
    </source>
</evidence>
<comment type="caution">
    <text evidence="1">The sequence shown here is derived from an EMBL/GenBank/DDBJ whole genome shotgun (WGS) entry which is preliminary data.</text>
</comment>
<dbReference type="EMBL" id="AKHW03000487">
    <property type="protein sequence ID" value="KYO46893.1"/>
    <property type="molecule type" value="Genomic_DNA"/>
</dbReference>